<proteinExistence type="predicted"/>
<evidence type="ECO:0000313" key="3">
    <source>
        <dbReference type="Proteomes" id="UP000195062"/>
    </source>
</evidence>
<gene>
    <name evidence="2" type="ORF">CMMCAS07_10640</name>
</gene>
<dbReference type="Proteomes" id="UP000195062">
    <property type="component" value="Unassembled WGS sequence"/>
</dbReference>
<name>A0A251XHA7_CLAMM</name>
<feature type="compositionally biased region" description="Polar residues" evidence="1">
    <location>
        <begin position="11"/>
        <end position="28"/>
    </location>
</feature>
<dbReference type="EMBL" id="MDHH01000002">
    <property type="protein sequence ID" value="OUE02465.1"/>
    <property type="molecule type" value="Genomic_DNA"/>
</dbReference>
<evidence type="ECO:0000313" key="2">
    <source>
        <dbReference type="EMBL" id="OUE02465.1"/>
    </source>
</evidence>
<reference evidence="2 3" key="1">
    <citation type="submission" date="2016-08" db="EMBL/GenBank/DDBJ databases">
        <title>Genome sequence of Clavibacter michiganensis subsp. michiganensis strain CASJ007.</title>
        <authorList>
            <person name="Thapa S.P."/>
            <person name="Coaker G."/>
        </authorList>
    </citation>
    <scope>NUCLEOTIDE SEQUENCE [LARGE SCALE GENOMIC DNA]</scope>
    <source>
        <strain evidence="2">CASJ007</strain>
    </source>
</reference>
<keyword evidence="3" id="KW-1185">Reference proteome</keyword>
<dbReference type="AlphaFoldDB" id="A0A251XHA7"/>
<feature type="region of interest" description="Disordered" evidence="1">
    <location>
        <begin position="1"/>
        <end position="38"/>
    </location>
</feature>
<comment type="caution">
    <text evidence="2">The sequence shown here is derived from an EMBL/GenBank/DDBJ whole genome shotgun (WGS) entry which is preliminary data.</text>
</comment>
<accession>A0A251XHA7</accession>
<evidence type="ECO:0000256" key="1">
    <source>
        <dbReference type="SAM" id="MobiDB-lite"/>
    </source>
</evidence>
<organism evidence="2 3">
    <name type="scientific">Clavibacter michiganensis subsp. michiganensis</name>
    <dbReference type="NCBI Taxonomy" id="33013"/>
    <lineage>
        <taxon>Bacteria</taxon>
        <taxon>Bacillati</taxon>
        <taxon>Actinomycetota</taxon>
        <taxon>Actinomycetes</taxon>
        <taxon>Micrococcales</taxon>
        <taxon>Microbacteriaceae</taxon>
        <taxon>Clavibacter</taxon>
    </lineage>
</organism>
<protein>
    <submittedName>
        <fullName evidence="2">Uncharacterized protein</fullName>
    </submittedName>
</protein>
<sequence length="91" mass="9632">MPRPEPRKPSTRASTSSQPGMGRTSASASVGARSPRTSCRAARLVSEMVRNMRDASGLGAVARPLSAWTMTLVRVCASTSCMSSLMRSRSS</sequence>